<dbReference type="PANTHER" id="PTHR30614">
    <property type="entry name" value="MEMBRANE COMPONENT OF AMINO ACID ABC TRANSPORTER"/>
    <property type="match status" value="1"/>
</dbReference>
<keyword evidence="5 9" id="KW-0812">Transmembrane</keyword>
<evidence type="ECO:0000313" key="11">
    <source>
        <dbReference type="EMBL" id="SCM81597.1"/>
    </source>
</evidence>
<evidence type="ECO:0000256" key="1">
    <source>
        <dbReference type="ARBA" id="ARBA00004651"/>
    </source>
</evidence>
<proteinExistence type="inferred from homology"/>
<name>A0A212LVW4_9FIRM</name>
<evidence type="ECO:0000256" key="8">
    <source>
        <dbReference type="ARBA" id="ARBA00023136"/>
    </source>
</evidence>
<comment type="similarity">
    <text evidence="2">Belongs to the binding-protein-dependent transport system permease family. HisMQ subfamily.</text>
</comment>
<sequence>MNGPFADYKWAALARDWAVFGEGFAHTILVSAFALLLALALGVVFGVLGSSKYKPFQVITRVYVEIIQNTPLVIQVFFLYHGLPHAGIMLPVFAVGVLGVGIYHGAYIAEVVRAGILAVPRGQLEAAYSQGFSFWGAMRYIILPQAKRLTFPPLTNQAVSLIKNTSVLAMVAGGELMYQADSWSSTNLYYGPAYVATGLLYISLCLPLAAYARKLECQTEVSRA</sequence>
<dbReference type="Gene3D" id="1.10.3720.10">
    <property type="entry name" value="MetI-like"/>
    <property type="match status" value="1"/>
</dbReference>
<reference evidence="11" key="1">
    <citation type="submission" date="2016-08" db="EMBL/GenBank/DDBJ databases">
        <authorList>
            <person name="Seilhamer J.J."/>
        </authorList>
    </citation>
    <scope>NUCLEOTIDE SEQUENCE</scope>
    <source>
        <strain evidence="11">86</strain>
    </source>
</reference>
<organism evidence="11">
    <name type="scientific">uncultured Sporomusa sp</name>
    <dbReference type="NCBI Taxonomy" id="307249"/>
    <lineage>
        <taxon>Bacteria</taxon>
        <taxon>Bacillati</taxon>
        <taxon>Bacillota</taxon>
        <taxon>Negativicutes</taxon>
        <taxon>Selenomonadales</taxon>
        <taxon>Sporomusaceae</taxon>
        <taxon>Sporomusa</taxon>
        <taxon>environmental samples</taxon>
    </lineage>
</organism>
<evidence type="ECO:0000256" key="3">
    <source>
        <dbReference type="ARBA" id="ARBA00022448"/>
    </source>
</evidence>
<dbReference type="InterPro" id="IPR010065">
    <property type="entry name" value="AA_ABC_transptr_permease_3TM"/>
</dbReference>
<accession>A0A212LVW4</accession>
<dbReference type="SUPFAM" id="SSF161098">
    <property type="entry name" value="MetI-like"/>
    <property type="match status" value="1"/>
</dbReference>
<feature type="transmembrane region" description="Helical" evidence="9">
    <location>
        <begin position="88"/>
        <end position="112"/>
    </location>
</feature>
<dbReference type="NCBIfam" id="TIGR01726">
    <property type="entry name" value="HEQRo_perm_3TM"/>
    <property type="match status" value="1"/>
</dbReference>
<dbReference type="PROSITE" id="PS50928">
    <property type="entry name" value="ABC_TM1"/>
    <property type="match status" value="1"/>
</dbReference>
<dbReference type="InterPro" id="IPR035906">
    <property type="entry name" value="MetI-like_sf"/>
</dbReference>
<feature type="domain" description="ABC transmembrane type-1" evidence="10">
    <location>
        <begin position="24"/>
        <end position="212"/>
    </location>
</feature>
<feature type="transmembrane region" description="Helical" evidence="9">
    <location>
        <begin position="24"/>
        <end position="50"/>
    </location>
</feature>
<dbReference type="GO" id="GO:0022857">
    <property type="term" value="F:transmembrane transporter activity"/>
    <property type="evidence" value="ECO:0007669"/>
    <property type="project" value="InterPro"/>
</dbReference>
<dbReference type="CDD" id="cd06261">
    <property type="entry name" value="TM_PBP2"/>
    <property type="match status" value="1"/>
</dbReference>
<evidence type="ECO:0000256" key="4">
    <source>
        <dbReference type="ARBA" id="ARBA00022475"/>
    </source>
</evidence>
<keyword evidence="6" id="KW-0029">Amino-acid transport</keyword>
<keyword evidence="3 9" id="KW-0813">Transport</keyword>
<keyword evidence="4" id="KW-1003">Cell membrane</keyword>
<evidence type="ECO:0000256" key="6">
    <source>
        <dbReference type="ARBA" id="ARBA00022970"/>
    </source>
</evidence>
<comment type="subcellular location">
    <subcellularLocation>
        <location evidence="1 9">Cell membrane</location>
        <topology evidence="1 9">Multi-pass membrane protein</topology>
    </subcellularLocation>
</comment>
<dbReference type="PANTHER" id="PTHR30614:SF20">
    <property type="entry name" value="GLUTAMINE TRANSPORT SYSTEM PERMEASE PROTEIN GLNP"/>
    <property type="match status" value="1"/>
</dbReference>
<evidence type="ECO:0000256" key="2">
    <source>
        <dbReference type="ARBA" id="ARBA00010072"/>
    </source>
</evidence>
<feature type="transmembrane region" description="Helical" evidence="9">
    <location>
        <begin position="62"/>
        <end position="82"/>
    </location>
</feature>
<evidence type="ECO:0000259" key="10">
    <source>
        <dbReference type="PROSITE" id="PS50928"/>
    </source>
</evidence>
<dbReference type="EMBL" id="FMJE01000004">
    <property type="protein sequence ID" value="SCM81597.1"/>
    <property type="molecule type" value="Genomic_DNA"/>
</dbReference>
<dbReference type="RefSeq" id="WP_288184576.1">
    <property type="nucleotide sequence ID" value="NZ_LT608335.1"/>
</dbReference>
<feature type="transmembrane region" description="Helical" evidence="9">
    <location>
        <begin position="193"/>
        <end position="212"/>
    </location>
</feature>
<protein>
    <submittedName>
        <fullName evidence="11">Putative glutamine ABC transporter permease protein GlnM</fullName>
    </submittedName>
</protein>
<keyword evidence="7 9" id="KW-1133">Transmembrane helix</keyword>
<keyword evidence="8 9" id="KW-0472">Membrane</keyword>
<evidence type="ECO:0000256" key="5">
    <source>
        <dbReference type="ARBA" id="ARBA00022692"/>
    </source>
</evidence>
<evidence type="ECO:0000256" key="7">
    <source>
        <dbReference type="ARBA" id="ARBA00022989"/>
    </source>
</evidence>
<dbReference type="GO" id="GO:0043190">
    <property type="term" value="C:ATP-binding cassette (ABC) transporter complex"/>
    <property type="evidence" value="ECO:0007669"/>
    <property type="project" value="InterPro"/>
</dbReference>
<dbReference type="Pfam" id="PF00528">
    <property type="entry name" value="BPD_transp_1"/>
    <property type="match status" value="1"/>
</dbReference>
<dbReference type="AlphaFoldDB" id="A0A212LVW4"/>
<dbReference type="InterPro" id="IPR000515">
    <property type="entry name" value="MetI-like"/>
</dbReference>
<dbReference type="InterPro" id="IPR043429">
    <property type="entry name" value="ArtM/GltK/GlnP/TcyL/YhdX-like"/>
</dbReference>
<evidence type="ECO:0000256" key="9">
    <source>
        <dbReference type="RuleBase" id="RU363032"/>
    </source>
</evidence>
<dbReference type="GO" id="GO:0006865">
    <property type="term" value="P:amino acid transport"/>
    <property type="evidence" value="ECO:0007669"/>
    <property type="project" value="UniProtKB-KW"/>
</dbReference>
<gene>
    <name evidence="11" type="primary">glnM</name>
    <name evidence="11" type="ORF">KL86SPO_40081</name>
</gene>